<dbReference type="Proteomes" id="UP000537126">
    <property type="component" value="Unassembled WGS sequence"/>
</dbReference>
<evidence type="ECO:0000313" key="3">
    <source>
        <dbReference type="EMBL" id="NIK74619.1"/>
    </source>
</evidence>
<dbReference type="Pfam" id="PF00535">
    <property type="entry name" value="Glycos_transf_2"/>
    <property type="match status" value="1"/>
</dbReference>
<keyword evidence="1" id="KW-0472">Membrane</keyword>
<feature type="transmembrane region" description="Helical" evidence="1">
    <location>
        <begin position="274"/>
        <end position="292"/>
    </location>
</feature>
<feature type="transmembrane region" description="Helical" evidence="1">
    <location>
        <begin position="248"/>
        <end position="267"/>
    </location>
</feature>
<gene>
    <name evidence="3" type="ORF">FHS56_002148</name>
</gene>
<name>A0A846MT49_9BACT</name>
<comment type="caution">
    <text evidence="3">The sequence shown here is derived from an EMBL/GenBank/DDBJ whole genome shotgun (WGS) entry which is preliminary data.</text>
</comment>
<dbReference type="AlphaFoldDB" id="A0A846MT49"/>
<evidence type="ECO:0000259" key="2">
    <source>
        <dbReference type="Pfam" id="PF00535"/>
    </source>
</evidence>
<protein>
    <submittedName>
        <fullName evidence="3">Glycosyltransferase involved in cell wall biosynthesis</fullName>
    </submittedName>
</protein>
<keyword evidence="1" id="KW-0812">Transmembrane</keyword>
<keyword evidence="1" id="KW-1133">Transmembrane helix</keyword>
<dbReference type="SUPFAM" id="SSF53448">
    <property type="entry name" value="Nucleotide-diphospho-sugar transferases"/>
    <property type="match status" value="1"/>
</dbReference>
<dbReference type="PANTHER" id="PTHR43685">
    <property type="entry name" value="GLYCOSYLTRANSFERASE"/>
    <property type="match status" value="1"/>
</dbReference>
<dbReference type="EMBL" id="JAASRN010000004">
    <property type="protein sequence ID" value="NIK74619.1"/>
    <property type="molecule type" value="Genomic_DNA"/>
</dbReference>
<evidence type="ECO:0000313" key="4">
    <source>
        <dbReference type="Proteomes" id="UP000537126"/>
    </source>
</evidence>
<evidence type="ECO:0000256" key="1">
    <source>
        <dbReference type="SAM" id="Phobius"/>
    </source>
</evidence>
<reference evidence="3 4" key="1">
    <citation type="submission" date="2020-03" db="EMBL/GenBank/DDBJ databases">
        <title>Genomic Encyclopedia of Type Strains, Phase IV (KMG-IV): sequencing the most valuable type-strain genomes for metagenomic binning, comparative biology and taxonomic classification.</title>
        <authorList>
            <person name="Goeker M."/>
        </authorList>
    </citation>
    <scope>NUCLEOTIDE SEQUENCE [LARGE SCALE GENOMIC DNA]</scope>
    <source>
        <strain evidence="3 4">DSM 5718</strain>
    </source>
</reference>
<accession>A0A846MT49</accession>
<dbReference type="InterPro" id="IPR050834">
    <property type="entry name" value="Glycosyltransf_2"/>
</dbReference>
<feature type="transmembrane region" description="Helical" evidence="1">
    <location>
        <begin position="298"/>
        <end position="322"/>
    </location>
</feature>
<proteinExistence type="predicted"/>
<dbReference type="PANTHER" id="PTHR43685:SF3">
    <property type="entry name" value="SLR2126 PROTEIN"/>
    <property type="match status" value="1"/>
</dbReference>
<sequence length="341" mass="38939">MSVHSASKVPLFSIIIPVYNRPEEVDELLASLCQQSFRSFEVIVVEDGSEKDCRQVVQLYKEQLPIQYVYKQNSGPSASRNRGAQDARGQYVLFLDSDCLVPEHYLQNIAAFLQKQKVACFGGPDTAHPAFTPIQKAINYAMTSRLTTGGIRGGKNFNPNKFLPRSFNMGVRREVFKEVQGFAEDMRFGEDIDLSLRIKARGYRCLLIPEAWVYHKRRTKLWQFFKQIYNSGMARVYLSERHPGTLKLIHLLPSCFVLFVVASLLLAFVSPLALLPLFLWALVIFIDALIGYDYSLQVALLSVVAAFLQLTAYGSGFLHAWISRKLLRLPKRHAFVRRFYE</sequence>
<dbReference type="InterPro" id="IPR001173">
    <property type="entry name" value="Glyco_trans_2-like"/>
</dbReference>
<keyword evidence="3" id="KW-0808">Transferase</keyword>
<dbReference type="RefSeq" id="WP_166920568.1">
    <property type="nucleotide sequence ID" value="NZ_JAASRN010000004.1"/>
</dbReference>
<dbReference type="GO" id="GO:0016740">
    <property type="term" value="F:transferase activity"/>
    <property type="evidence" value="ECO:0007669"/>
    <property type="project" value="UniProtKB-KW"/>
</dbReference>
<feature type="domain" description="Glycosyltransferase 2-like" evidence="2">
    <location>
        <begin position="13"/>
        <end position="179"/>
    </location>
</feature>
<dbReference type="Gene3D" id="3.90.550.10">
    <property type="entry name" value="Spore Coat Polysaccharide Biosynthesis Protein SpsA, Chain A"/>
    <property type="match status" value="1"/>
</dbReference>
<dbReference type="InterPro" id="IPR029044">
    <property type="entry name" value="Nucleotide-diphossugar_trans"/>
</dbReference>
<organism evidence="3 4">
    <name type="scientific">Thermonema lapsum</name>
    <dbReference type="NCBI Taxonomy" id="28195"/>
    <lineage>
        <taxon>Bacteria</taxon>
        <taxon>Pseudomonadati</taxon>
        <taxon>Bacteroidota</taxon>
        <taxon>Cytophagia</taxon>
        <taxon>Cytophagales</taxon>
        <taxon>Thermonemataceae</taxon>
        <taxon>Thermonema</taxon>
    </lineage>
</organism>
<keyword evidence="4" id="KW-1185">Reference proteome</keyword>